<evidence type="ECO:0000256" key="6">
    <source>
        <dbReference type="ARBA" id="ARBA00022989"/>
    </source>
</evidence>
<feature type="transmembrane region" description="Helical" evidence="8">
    <location>
        <begin position="174"/>
        <end position="203"/>
    </location>
</feature>
<feature type="transmembrane region" description="Helical" evidence="8">
    <location>
        <begin position="122"/>
        <end position="138"/>
    </location>
</feature>
<gene>
    <name evidence="10" type="ORF">COY16_01230</name>
</gene>
<feature type="transmembrane region" description="Helical" evidence="8">
    <location>
        <begin position="241"/>
        <end position="260"/>
    </location>
</feature>
<feature type="domain" description="Glycosyltransferase RgtA/B/C/D-like" evidence="9">
    <location>
        <begin position="94"/>
        <end position="217"/>
    </location>
</feature>
<name>A0A2M7U0T1_9BACT</name>
<keyword evidence="3" id="KW-0328">Glycosyltransferase</keyword>
<evidence type="ECO:0000256" key="3">
    <source>
        <dbReference type="ARBA" id="ARBA00022676"/>
    </source>
</evidence>
<feature type="transmembrane region" description="Helical" evidence="8">
    <location>
        <begin position="303"/>
        <end position="328"/>
    </location>
</feature>
<feature type="transmembrane region" description="Helical" evidence="8">
    <location>
        <begin position="280"/>
        <end position="297"/>
    </location>
</feature>
<keyword evidence="5 8" id="KW-0812">Transmembrane</keyword>
<feature type="transmembrane region" description="Helical" evidence="8">
    <location>
        <begin position="373"/>
        <end position="392"/>
    </location>
</feature>
<feature type="transmembrane region" description="Helical" evidence="8">
    <location>
        <begin position="412"/>
        <end position="432"/>
    </location>
</feature>
<feature type="transmembrane region" description="Helical" evidence="8">
    <location>
        <begin position="144"/>
        <end position="162"/>
    </location>
</feature>
<evidence type="ECO:0000256" key="5">
    <source>
        <dbReference type="ARBA" id="ARBA00022692"/>
    </source>
</evidence>
<keyword evidence="2" id="KW-1003">Cell membrane</keyword>
<evidence type="ECO:0000256" key="4">
    <source>
        <dbReference type="ARBA" id="ARBA00022679"/>
    </source>
</evidence>
<dbReference type="AlphaFoldDB" id="A0A2M7U0T1"/>
<keyword evidence="7 8" id="KW-0472">Membrane</keyword>
<dbReference type="GO" id="GO:0016763">
    <property type="term" value="F:pentosyltransferase activity"/>
    <property type="evidence" value="ECO:0007669"/>
    <property type="project" value="TreeGrafter"/>
</dbReference>
<keyword evidence="6 8" id="KW-1133">Transmembrane helix</keyword>
<accession>A0A2M7U0T1</accession>
<dbReference type="EMBL" id="PFOB01000016">
    <property type="protein sequence ID" value="PIZ63679.1"/>
    <property type="molecule type" value="Genomic_DNA"/>
</dbReference>
<dbReference type="PANTHER" id="PTHR33908">
    <property type="entry name" value="MANNOSYLTRANSFERASE YKCB-RELATED"/>
    <property type="match status" value="1"/>
</dbReference>
<evidence type="ECO:0000259" key="9">
    <source>
        <dbReference type="Pfam" id="PF13231"/>
    </source>
</evidence>
<dbReference type="InterPro" id="IPR050297">
    <property type="entry name" value="LipidA_mod_glycosyltrf_83"/>
</dbReference>
<evidence type="ECO:0000313" key="11">
    <source>
        <dbReference type="Proteomes" id="UP000228503"/>
    </source>
</evidence>
<dbReference type="PANTHER" id="PTHR33908:SF11">
    <property type="entry name" value="MEMBRANE PROTEIN"/>
    <property type="match status" value="1"/>
</dbReference>
<proteinExistence type="predicted"/>
<dbReference type="GO" id="GO:0009103">
    <property type="term" value="P:lipopolysaccharide biosynthetic process"/>
    <property type="evidence" value="ECO:0007669"/>
    <property type="project" value="UniProtKB-ARBA"/>
</dbReference>
<dbReference type="GO" id="GO:0005886">
    <property type="term" value="C:plasma membrane"/>
    <property type="evidence" value="ECO:0007669"/>
    <property type="project" value="UniProtKB-SubCell"/>
</dbReference>
<dbReference type="InterPro" id="IPR038731">
    <property type="entry name" value="RgtA/B/C-like"/>
</dbReference>
<evidence type="ECO:0000256" key="8">
    <source>
        <dbReference type="SAM" id="Phobius"/>
    </source>
</evidence>
<evidence type="ECO:0000256" key="1">
    <source>
        <dbReference type="ARBA" id="ARBA00004651"/>
    </source>
</evidence>
<dbReference type="Proteomes" id="UP000228503">
    <property type="component" value="Unassembled WGS sequence"/>
</dbReference>
<comment type="subcellular location">
    <subcellularLocation>
        <location evidence="1">Cell membrane</location>
        <topology evidence="1">Multi-pass membrane protein</topology>
    </subcellularLocation>
</comment>
<keyword evidence="4" id="KW-0808">Transferase</keyword>
<evidence type="ECO:0000256" key="7">
    <source>
        <dbReference type="ARBA" id="ARBA00023136"/>
    </source>
</evidence>
<feature type="transmembrane region" description="Helical" evidence="8">
    <location>
        <begin position="349"/>
        <end position="367"/>
    </location>
</feature>
<sequence length="587" mass="69295">MITRICKSTFIFIFIFFLAFFVRVYGISWDFGFHFHPDERMLIMVADRIRFWSQMNPDFFNYGSLPVYLLVAISQLIDRLIGTTLTNYDGLLLVGRWLSLIADLIVLILVYKISANLFQKKAAALWSTFFYAVAFFPIQNSHFFIVDIFLNLFSTLLIYQLLIFQNNPSYRRIVLIGGTFAAAITSKISAVIFLPLILLVLLYPHPKHENILQRILHFFQKKVINNRQQILTVLKKDMFRIVLFGLISIAFSALFMPYAFIEHEQFMSDIQQQLKMNSNAYIFPYTLQYVGTLPYWYYMKNIILWGLGPIISIFAIVGGVYGMRYVVYSLQIRKQKVAHTIYDILHTKYFLFILFYVLYFLIIGKSAVKFMRYMLLMYPFFAVMAGYGIYKIQTIKIVFYRHKINLQPFTKLFVICFSVLTILWTLPFIMIYSVPNTRIRASKWINQFIPYGSTLGVEHWDDRVPIFDPGNYKYEELTLYDIPDDQNKIAQHYRKLQHVDYIVIASNRLYTPLQKLTDCNKNERCYPATAKYYQDLFEGRLGFVKVAEFTSYPRIQIFNLKIQLIDDTADESFTVYDHPKVMIFKKI</sequence>
<dbReference type="Pfam" id="PF13231">
    <property type="entry name" value="PMT_2"/>
    <property type="match status" value="1"/>
</dbReference>
<evidence type="ECO:0000256" key="2">
    <source>
        <dbReference type="ARBA" id="ARBA00022475"/>
    </source>
</evidence>
<organism evidence="10 11">
    <name type="scientific">Candidatus Roizmanbacteria bacterium CG_4_10_14_0_2_um_filter_39_13</name>
    <dbReference type="NCBI Taxonomy" id="1974825"/>
    <lineage>
        <taxon>Bacteria</taxon>
        <taxon>Candidatus Roizmaniibacteriota</taxon>
    </lineage>
</organism>
<protein>
    <recommendedName>
        <fullName evidence="9">Glycosyltransferase RgtA/B/C/D-like domain-containing protein</fullName>
    </recommendedName>
</protein>
<evidence type="ECO:0000313" key="10">
    <source>
        <dbReference type="EMBL" id="PIZ63679.1"/>
    </source>
</evidence>
<comment type="caution">
    <text evidence="10">The sequence shown here is derived from an EMBL/GenBank/DDBJ whole genome shotgun (WGS) entry which is preliminary data.</text>
</comment>
<feature type="transmembrane region" description="Helical" evidence="8">
    <location>
        <begin position="90"/>
        <end position="110"/>
    </location>
</feature>
<reference evidence="11" key="1">
    <citation type="submission" date="2017-09" db="EMBL/GenBank/DDBJ databases">
        <title>Depth-based differentiation of microbial function through sediment-hosted aquifers and enrichment of novel symbionts in the deep terrestrial subsurface.</title>
        <authorList>
            <person name="Probst A.J."/>
            <person name="Ladd B."/>
            <person name="Jarett J.K."/>
            <person name="Geller-Mcgrath D.E."/>
            <person name="Sieber C.M.K."/>
            <person name="Emerson J.B."/>
            <person name="Anantharaman K."/>
            <person name="Thomas B.C."/>
            <person name="Malmstrom R."/>
            <person name="Stieglmeier M."/>
            <person name="Klingl A."/>
            <person name="Woyke T."/>
            <person name="Ryan C.M."/>
            <person name="Banfield J.F."/>
        </authorList>
    </citation>
    <scope>NUCLEOTIDE SEQUENCE [LARGE SCALE GENOMIC DNA]</scope>
</reference>